<dbReference type="RefSeq" id="WP_062220498.1">
    <property type="nucleotide sequence ID" value="NZ_CP012023.1"/>
</dbReference>
<protein>
    <submittedName>
        <fullName evidence="1">Riorf47 protein</fullName>
    </submittedName>
</protein>
<name>A0A0P0AER2_9RHOB</name>
<evidence type="ECO:0000313" key="2">
    <source>
        <dbReference type="Proteomes" id="UP000064920"/>
    </source>
</evidence>
<dbReference type="STRING" id="1397108.IMCC12053_3097"/>
<dbReference type="OrthoDB" id="7495008at2"/>
<sequence length="62" mass="7105">MIAFRTLPDDHPDLMRSPLLRGALLTLQYAQEHGSIGLTQTKAFKRVFVHWAVENFEVPLDL</sequence>
<dbReference type="EMBL" id="CP012023">
    <property type="protein sequence ID" value="ALI57044.1"/>
    <property type="molecule type" value="Genomic_DNA"/>
</dbReference>
<dbReference type="KEGG" id="cmar:IMCC12053_3097"/>
<dbReference type="PATRIC" id="fig|1397108.4.peg.3184"/>
<organism evidence="1 2">
    <name type="scientific">Celeribacter marinus</name>
    <dbReference type="NCBI Taxonomy" id="1397108"/>
    <lineage>
        <taxon>Bacteria</taxon>
        <taxon>Pseudomonadati</taxon>
        <taxon>Pseudomonadota</taxon>
        <taxon>Alphaproteobacteria</taxon>
        <taxon>Rhodobacterales</taxon>
        <taxon>Roseobacteraceae</taxon>
        <taxon>Celeribacter</taxon>
    </lineage>
</organism>
<reference evidence="1 2" key="1">
    <citation type="submission" date="2015-05" db="EMBL/GenBank/DDBJ databases">
        <authorList>
            <person name="Wang D.B."/>
            <person name="Wang M."/>
        </authorList>
    </citation>
    <scope>NUCLEOTIDE SEQUENCE [LARGE SCALE GENOMIC DNA]</scope>
    <source>
        <strain evidence="1 2">IMCC 12053</strain>
    </source>
</reference>
<evidence type="ECO:0000313" key="1">
    <source>
        <dbReference type="EMBL" id="ALI57044.1"/>
    </source>
</evidence>
<keyword evidence="2" id="KW-1185">Reference proteome</keyword>
<dbReference type="AlphaFoldDB" id="A0A0P0AER2"/>
<gene>
    <name evidence="1" type="ORF">IMCC12053_3097</name>
</gene>
<accession>A0A0P0AER2</accession>
<proteinExistence type="predicted"/>
<dbReference type="Proteomes" id="UP000064920">
    <property type="component" value="Chromosome"/>
</dbReference>